<feature type="region of interest" description="Disordered" evidence="1">
    <location>
        <begin position="1"/>
        <end position="21"/>
    </location>
</feature>
<organism evidence="2">
    <name type="scientific">Rhizophora mucronata</name>
    <name type="common">Asiatic mangrove</name>
    <dbReference type="NCBI Taxonomy" id="61149"/>
    <lineage>
        <taxon>Eukaryota</taxon>
        <taxon>Viridiplantae</taxon>
        <taxon>Streptophyta</taxon>
        <taxon>Embryophyta</taxon>
        <taxon>Tracheophyta</taxon>
        <taxon>Spermatophyta</taxon>
        <taxon>Magnoliopsida</taxon>
        <taxon>eudicotyledons</taxon>
        <taxon>Gunneridae</taxon>
        <taxon>Pentapetalae</taxon>
        <taxon>rosids</taxon>
        <taxon>fabids</taxon>
        <taxon>Malpighiales</taxon>
        <taxon>Rhizophoraceae</taxon>
        <taxon>Rhizophora</taxon>
    </lineage>
</organism>
<dbReference type="EMBL" id="GGEC01062223">
    <property type="protein sequence ID" value="MBX42707.1"/>
    <property type="molecule type" value="Transcribed_RNA"/>
</dbReference>
<reference evidence="2" key="1">
    <citation type="submission" date="2018-02" db="EMBL/GenBank/DDBJ databases">
        <title>Rhizophora mucronata_Transcriptome.</title>
        <authorList>
            <person name="Meera S.P."/>
            <person name="Sreeshan A."/>
            <person name="Augustine A."/>
        </authorList>
    </citation>
    <scope>NUCLEOTIDE SEQUENCE</scope>
    <source>
        <tissue evidence="2">Leaf</tissue>
    </source>
</reference>
<evidence type="ECO:0000256" key="1">
    <source>
        <dbReference type="SAM" id="MobiDB-lite"/>
    </source>
</evidence>
<proteinExistence type="predicted"/>
<name>A0A2P2NJR9_RHIMU</name>
<sequence>MKHKQHARVKMSRYAQKLKKL</sequence>
<protein>
    <submittedName>
        <fullName evidence="2">Uncharacterized protein</fullName>
    </submittedName>
</protein>
<accession>A0A2P2NJR9</accession>
<dbReference type="AlphaFoldDB" id="A0A2P2NJR9"/>
<evidence type="ECO:0000313" key="2">
    <source>
        <dbReference type="EMBL" id="MBX42707.1"/>
    </source>
</evidence>